<dbReference type="AlphaFoldDB" id="A0A067DA17"/>
<dbReference type="EMBL" id="KK797136">
    <property type="protein sequence ID" value="KDO35842.1"/>
    <property type="molecule type" value="Genomic_DNA"/>
</dbReference>
<dbReference type="Proteomes" id="UP000027120">
    <property type="component" value="Unassembled WGS sequence"/>
</dbReference>
<sequence>MKDFVLSRTLSVTGLEVFSRMDLTYFTSVRALTGGLGSNRKVLVKGGLALPKVEITGITCGCLTRRGIAHPDRSRVCSEPPAISNSSEGLQLTIWSMKM</sequence>
<accession>A0A067DA17</accession>
<organism evidence="1 2">
    <name type="scientific">Citrus sinensis</name>
    <name type="common">Sweet orange</name>
    <name type="synonym">Citrus aurantium var. sinensis</name>
    <dbReference type="NCBI Taxonomy" id="2711"/>
    <lineage>
        <taxon>Eukaryota</taxon>
        <taxon>Viridiplantae</taxon>
        <taxon>Streptophyta</taxon>
        <taxon>Embryophyta</taxon>
        <taxon>Tracheophyta</taxon>
        <taxon>Spermatophyta</taxon>
        <taxon>Magnoliopsida</taxon>
        <taxon>eudicotyledons</taxon>
        <taxon>Gunneridae</taxon>
        <taxon>Pentapetalae</taxon>
        <taxon>rosids</taxon>
        <taxon>malvids</taxon>
        <taxon>Sapindales</taxon>
        <taxon>Rutaceae</taxon>
        <taxon>Aurantioideae</taxon>
        <taxon>Citrus</taxon>
    </lineage>
</organism>
<evidence type="ECO:0000313" key="1">
    <source>
        <dbReference type="EMBL" id="KDO35842.1"/>
    </source>
</evidence>
<gene>
    <name evidence="1" type="ORF">CISIN_1g040412mg</name>
</gene>
<keyword evidence="2" id="KW-1185">Reference proteome</keyword>
<name>A0A067DA17_CITSI</name>
<reference evidence="1 2" key="1">
    <citation type="submission" date="2014-04" db="EMBL/GenBank/DDBJ databases">
        <authorList>
            <consortium name="International Citrus Genome Consortium"/>
            <person name="Gmitter F."/>
            <person name="Chen C."/>
            <person name="Farmerie W."/>
            <person name="Harkins T."/>
            <person name="Desany B."/>
            <person name="Mohiuddin M."/>
            <person name="Kodira C."/>
            <person name="Borodovsky M."/>
            <person name="Lomsadze A."/>
            <person name="Burns P."/>
            <person name="Jenkins J."/>
            <person name="Prochnik S."/>
            <person name="Shu S."/>
            <person name="Chapman J."/>
            <person name="Pitluck S."/>
            <person name="Schmutz J."/>
            <person name="Rokhsar D."/>
        </authorList>
    </citation>
    <scope>NUCLEOTIDE SEQUENCE</scope>
</reference>
<proteinExistence type="predicted"/>
<evidence type="ECO:0000313" key="2">
    <source>
        <dbReference type="Proteomes" id="UP000027120"/>
    </source>
</evidence>
<protein>
    <submittedName>
        <fullName evidence="1">Uncharacterized protein</fullName>
    </submittedName>
</protein>